<dbReference type="Proteomes" id="UP000789759">
    <property type="component" value="Unassembled WGS sequence"/>
</dbReference>
<comment type="caution">
    <text evidence="1">The sequence shown here is derived from an EMBL/GenBank/DDBJ whole genome shotgun (WGS) entry which is preliminary data.</text>
</comment>
<reference evidence="1" key="1">
    <citation type="submission" date="2021-06" db="EMBL/GenBank/DDBJ databases">
        <authorList>
            <person name="Kallberg Y."/>
            <person name="Tangrot J."/>
            <person name="Rosling A."/>
        </authorList>
    </citation>
    <scope>NUCLEOTIDE SEQUENCE</scope>
    <source>
        <strain evidence="1">FL966</strain>
    </source>
</reference>
<keyword evidence="2" id="KW-1185">Reference proteome</keyword>
<gene>
    <name evidence="1" type="ORF">CPELLU_LOCUS12595</name>
</gene>
<evidence type="ECO:0000313" key="2">
    <source>
        <dbReference type="Proteomes" id="UP000789759"/>
    </source>
</evidence>
<protein>
    <submittedName>
        <fullName evidence="1">9159_t:CDS:1</fullName>
    </submittedName>
</protein>
<dbReference type="EMBL" id="CAJVQA010012348">
    <property type="protein sequence ID" value="CAG8715910.1"/>
    <property type="molecule type" value="Genomic_DNA"/>
</dbReference>
<proteinExistence type="predicted"/>
<name>A0A9N9I0J4_9GLOM</name>
<evidence type="ECO:0000313" key="1">
    <source>
        <dbReference type="EMBL" id="CAG8715910.1"/>
    </source>
</evidence>
<dbReference type="OrthoDB" id="10406502at2759"/>
<sequence>MDFDIKNYLHKSQQKKSSIEKQRQTLNFTKFNSCKKSTLQVFASLQTEGVPSDIELDGFTEKVTVRTLHSRGCPCKDCYIPIVGAECCARKKCKRACPGCG</sequence>
<dbReference type="AlphaFoldDB" id="A0A9N9I0J4"/>
<organism evidence="1 2">
    <name type="scientific">Cetraspora pellucida</name>
    <dbReference type="NCBI Taxonomy" id="1433469"/>
    <lineage>
        <taxon>Eukaryota</taxon>
        <taxon>Fungi</taxon>
        <taxon>Fungi incertae sedis</taxon>
        <taxon>Mucoromycota</taxon>
        <taxon>Glomeromycotina</taxon>
        <taxon>Glomeromycetes</taxon>
        <taxon>Diversisporales</taxon>
        <taxon>Gigasporaceae</taxon>
        <taxon>Cetraspora</taxon>
    </lineage>
</organism>
<accession>A0A9N9I0J4</accession>